<evidence type="ECO:0000256" key="19">
    <source>
        <dbReference type="ARBA" id="ARBA00048679"/>
    </source>
</evidence>
<dbReference type="InterPro" id="IPR003591">
    <property type="entry name" value="Leu-rich_rpt_typical-subtyp"/>
</dbReference>
<dbReference type="PANTHER" id="PTHR48053:SF22">
    <property type="entry name" value="MDIS1-INTERACTING RECEPTOR LIKE KINASE 2-LIKE"/>
    <property type="match status" value="1"/>
</dbReference>
<evidence type="ECO:0000256" key="12">
    <source>
        <dbReference type="ARBA" id="ARBA00022777"/>
    </source>
</evidence>
<dbReference type="FunFam" id="1.10.510.10:FF:000445">
    <property type="entry name" value="MDIS1-interacting receptor like kinase 2"/>
    <property type="match status" value="1"/>
</dbReference>
<keyword evidence="8" id="KW-0812">Transmembrane</keyword>
<keyword evidence="17" id="KW-0325">Glycoprotein</keyword>
<evidence type="ECO:0000256" key="2">
    <source>
        <dbReference type="ARBA" id="ARBA00012513"/>
    </source>
</evidence>
<keyword evidence="4" id="KW-0723">Serine/threonine-protein kinase</keyword>
<dbReference type="AlphaFoldDB" id="A0A7J7MUL6"/>
<protein>
    <recommendedName>
        <fullName evidence="2">non-specific serine/threonine protein kinase</fullName>
        <ecNumber evidence="2">2.7.11.1</ecNumber>
    </recommendedName>
</protein>
<evidence type="ECO:0000256" key="13">
    <source>
        <dbReference type="ARBA" id="ARBA00022840"/>
    </source>
</evidence>
<keyword evidence="13" id="KW-0067">ATP-binding</keyword>
<evidence type="ECO:0000256" key="17">
    <source>
        <dbReference type="ARBA" id="ARBA00023180"/>
    </source>
</evidence>
<dbReference type="InterPro" id="IPR011009">
    <property type="entry name" value="Kinase-like_dom_sf"/>
</dbReference>
<name>A0A7J7MUL6_9MAGN</name>
<reference evidence="21 22" key="1">
    <citation type="journal article" date="2020" name="IScience">
        <title>Genome Sequencing of the Endangered Kingdonia uniflora (Circaeasteraceae, Ranunculales) Reveals Potential Mechanisms of Evolutionary Specialization.</title>
        <authorList>
            <person name="Sun Y."/>
            <person name="Deng T."/>
            <person name="Zhang A."/>
            <person name="Moore M.J."/>
            <person name="Landis J.B."/>
            <person name="Lin N."/>
            <person name="Zhang H."/>
            <person name="Zhang X."/>
            <person name="Huang J."/>
            <person name="Zhang X."/>
            <person name="Sun H."/>
            <person name="Wang H."/>
        </authorList>
    </citation>
    <scope>NUCLEOTIDE SEQUENCE [LARGE SCALE GENOMIC DNA]</scope>
    <source>
        <strain evidence="21">TB1705</strain>
        <tissue evidence="21">Leaf</tissue>
    </source>
</reference>
<keyword evidence="6" id="KW-0433">Leucine-rich repeat</keyword>
<keyword evidence="14" id="KW-1133">Transmembrane helix</keyword>
<evidence type="ECO:0000313" key="21">
    <source>
        <dbReference type="EMBL" id="KAF6158583.1"/>
    </source>
</evidence>
<evidence type="ECO:0000256" key="14">
    <source>
        <dbReference type="ARBA" id="ARBA00022989"/>
    </source>
</evidence>
<dbReference type="SMART" id="SM00369">
    <property type="entry name" value="LRR_TYP"/>
    <property type="match status" value="5"/>
</dbReference>
<dbReference type="GO" id="GO:0005886">
    <property type="term" value="C:plasma membrane"/>
    <property type="evidence" value="ECO:0007669"/>
    <property type="project" value="UniProtKB-SubCell"/>
</dbReference>
<dbReference type="InterPro" id="IPR032675">
    <property type="entry name" value="LRR_dom_sf"/>
</dbReference>
<gene>
    <name evidence="21" type="ORF">GIB67_040097</name>
</gene>
<evidence type="ECO:0000256" key="5">
    <source>
        <dbReference type="ARBA" id="ARBA00022553"/>
    </source>
</evidence>
<comment type="caution">
    <text evidence="21">The sequence shown here is derived from an EMBL/GenBank/DDBJ whole genome shotgun (WGS) entry which is preliminary data.</text>
</comment>
<dbReference type="SUPFAM" id="SSF52058">
    <property type="entry name" value="L domain-like"/>
    <property type="match status" value="1"/>
</dbReference>
<comment type="catalytic activity">
    <reaction evidence="19">
        <text>L-seryl-[protein] + ATP = O-phospho-L-seryl-[protein] + ADP + H(+)</text>
        <dbReference type="Rhea" id="RHEA:17989"/>
        <dbReference type="Rhea" id="RHEA-COMP:9863"/>
        <dbReference type="Rhea" id="RHEA-COMP:11604"/>
        <dbReference type="ChEBI" id="CHEBI:15378"/>
        <dbReference type="ChEBI" id="CHEBI:29999"/>
        <dbReference type="ChEBI" id="CHEBI:30616"/>
        <dbReference type="ChEBI" id="CHEBI:83421"/>
        <dbReference type="ChEBI" id="CHEBI:456216"/>
        <dbReference type="EC" id="2.7.11.1"/>
    </reaction>
</comment>
<evidence type="ECO:0000259" key="20">
    <source>
        <dbReference type="PROSITE" id="PS50011"/>
    </source>
</evidence>
<feature type="domain" description="Protein kinase" evidence="20">
    <location>
        <begin position="339"/>
        <end position="589"/>
    </location>
</feature>
<evidence type="ECO:0000256" key="16">
    <source>
        <dbReference type="ARBA" id="ARBA00023170"/>
    </source>
</evidence>
<evidence type="ECO:0000256" key="1">
    <source>
        <dbReference type="ARBA" id="ARBA00004251"/>
    </source>
</evidence>
<dbReference type="OrthoDB" id="676979at2759"/>
<keyword evidence="22" id="KW-1185">Reference proteome</keyword>
<dbReference type="Gene3D" id="3.80.10.10">
    <property type="entry name" value="Ribonuclease Inhibitor"/>
    <property type="match status" value="1"/>
</dbReference>
<keyword evidence="15" id="KW-0472">Membrane</keyword>
<evidence type="ECO:0000313" key="22">
    <source>
        <dbReference type="Proteomes" id="UP000541444"/>
    </source>
</evidence>
<organism evidence="21 22">
    <name type="scientific">Kingdonia uniflora</name>
    <dbReference type="NCBI Taxonomy" id="39325"/>
    <lineage>
        <taxon>Eukaryota</taxon>
        <taxon>Viridiplantae</taxon>
        <taxon>Streptophyta</taxon>
        <taxon>Embryophyta</taxon>
        <taxon>Tracheophyta</taxon>
        <taxon>Spermatophyta</taxon>
        <taxon>Magnoliopsida</taxon>
        <taxon>Ranunculales</taxon>
        <taxon>Circaeasteraceae</taxon>
        <taxon>Kingdonia</taxon>
    </lineage>
</organism>
<dbReference type="GO" id="GO:0005524">
    <property type="term" value="F:ATP binding"/>
    <property type="evidence" value="ECO:0007669"/>
    <property type="project" value="UniProtKB-KW"/>
</dbReference>
<sequence>MVEITSNMMKSWNLRDEQKKEEKETQTRRREELKLIKEAEFQRRREAELNPKKKLRRLAYVKGDDNRPWEIPREIGLLTHLVFLAIDQNKLFGFIPSTVGNLTKLHDLGLENNQLFGSIPPEIGNLASLSTLSLQRNNLSGTIPTSLGNLSDLTTLYLFENQLSGSIPPEIGNLKSLVHLHLAINILTGFIPVSLGQLPKEIGSLSELDRLDISSNNLSRPLPKEVGICSKLLYLHLSNNGFNGSIPTQIGDLISLDILLDLSHNELTEGIPSEIGSLQNLVNLNLSHNMLSGHIPSSFKEMKSLLSIDVSYNQLEGRIPTNKVFQNLSFHAFKNNKDLCPGHCIERGGYGSVYKAELSTGQVVGVKKLHPLEDGVGPGSKAFLDEISALSEVCHRNIALSDSEEAVKLDWVRRVNNIKGLANAFSYLHHDCSPPLVHRDISSSNILLDLEYEARVSDFGTARFLKPDSSNWTELVGTYGYVAPKLAYTMRVTRKCDMYSFGVLTLEVLIGKHSGELISSLTSSSSPTGQNVHLKDILDGCLSPPTLHASHELFTIAKLAFSCLDANPESRPTMKNVSQELSKAKAPDLELFHTMTLGQLMH</sequence>
<dbReference type="Gene3D" id="3.30.200.20">
    <property type="entry name" value="Phosphorylase Kinase, domain 1"/>
    <property type="match status" value="1"/>
</dbReference>
<keyword evidence="5" id="KW-0597">Phosphoprotein</keyword>
<keyword evidence="12" id="KW-0418">Kinase</keyword>
<dbReference type="Pfam" id="PF23598">
    <property type="entry name" value="LRR_14"/>
    <property type="match status" value="1"/>
</dbReference>
<comment type="subcellular location">
    <subcellularLocation>
        <location evidence="1">Cell membrane</location>
        <topology evidence="1">Single-pass type I membrane protein</topology>
    </subcellularLocation>
</comment>
<dbReference type="GO" id="GO:0004674">
    <property type="term" value="F:protein serine/threonine kinase activity"/>
    <property type="evidence" value="ECO:0007669"/>
    <property type="project" value="UniProtKB-KW"/>
</dbReference>
<dbReference type="InterPro" id="IPR055414">
    <property type="entry name" value="LRR_R13L4/SHOC2-like"/>
</dbReference>
<dbReference type="Pfam" id="PF00560">
    <property type="entry name" value="LRR_1"/>
    <property type="match status" value="3"/>
</dbReference>
<dbReference type="Pfam" id="PF00069">
    <property type="entry name" value="Pkinase"/>
    <property type="match status" value="1"/>
</dbReference>
<comment type="catalytic activity">
    <reaction evidence="18">
        <text>L-threonyl-[protein] + ATP = O-phospho-L-threonyl-[protein] + ADP + H(+)</text>
        <dbReference type="Rhea" id="RHEA:46608"/>
        <dbReference type="Rhea" id="RHEA-COMP:11060"/>
        <dbReference type="Rhea" id="RHEA-COMP:11605"/>
        <dbReference type="ChEBI" id="CHEBI:15378"/>
        <dbReference type="ChEBI" id="CHEBI:30013"/>
        <dbReference type="ChEBI" id="CHEBI:30616"/>
        <dbReference type="ChEBI" id="CHEBI:61977"/>
        <dbReference type="ChEBI" id="CHEBI:456216"/>
        <dbReference type="EC" id="2.7.11.1"/>
    </reaction>
</comment>
<evidence type="ECO:0000256" key="10">
    <source>
        <dbReference type="ARBA" id="ARBA00022737"/>
    </source>
</evidence>
<dbReference type="InterPro" id="IPR051716">
    <property type="entry name" value="Plant_RL_S/T_kinase"/>
</dbReference>
<evidence type="ECO:0000256" key="11">
    <source>
        <dbReference type="ARBA" id="ARBA00022741"/>
    </source>
</evidence>
<evidence type="ECO:0000256" key="3">
    <source>
        <dbReference type="ARBA" id="ARBA00022475"/>
    </source>
</evidence>
<keyword evidence="9" id="KW-0732">Signal</keyword>
<accession>A0A7J7MUL6</accession>
<dbReference type="PROSITE" id="PS50011">
    <property type="entry name" value="PROTEIN_KINASE_DOM"/>
    <property type="match status" value="1"/>
</dbReference>
<evidence type="ECO:0000256" key="4">
    <source>
        <dbReference type="ARBA" id="ARBA00022527"/>
    </source>
</evidence>
<dbReference type="EC" id="2.7.11.1" evidence="2"/>
<dbReference type="PROSITE" id="PS00109">
    <property type="entry name" value="PROTEIN_KINASE_TYR"/>
    <property type="match status" value="1"/>
</dbReference>
<keyword evidence="7" id="KW-0808">Transferase</keyword>
<keyword evidence="10" id="KW-0677">Repeat</keyword>
<keyword evidence="3" id="KW-1003">Cell membrane</keyword>
<evidence type="ECO:0000256" key="8">
    <source>
        <dbReference type="ARBA" id="ARBA00022692"/>
    </source>
</evidence>
<evidence type="ECO:0000256" key="15">
    <source>
        <dbReference type="ARBA" id="ARBA00023136"/>
    </source>
</evidence>
<dbReference type="FunFam" id="3.80.10.10:FF:000416">
    <property type="entry name" value="Probable leucine-rich repeat receptor-like protein kinase At5g63930"/>
    <property type="match status" value="1"/>
</dbReference>
<dbReference type="InterPro" id="IPR001611">
    <property type="entry name" value="Leu-rich_rpt"/>
</dbReference>
<dbReference type="InterPro" id="IPR000719">
    <property type="entry name" value="Prot_kinase_dom"/>
</dbReference>
<dbReference type="PANTHER" id="PTHR48053">
    <property type="entry name" value="LEUCINE RICH REPEAT FAMILY PROTEIN, EXPRESSED"/>
    <property type="match status" value="1"/>
</dbReference>
<evidence type="ECO:0000256" key="9">
    <source>
        <dbReference type="ARBA" id="ARBA00022729"/>
    </source>
</evidence>
<dbReference type="EMBL" id="JACGCM010001219">
    <property type="protein sequence ID" value="KAF6158583.1"/>
    <property type="molecule type" value="Genomic_DNA"/>
</dbReference>
<keyword evidence="16" id="KW-0675">Receptor</keyword>
<evidence type="ECO:0000256" key="7">
    <source>
        <dbReference type="ARBA" id="ARBA00022679"/>
    </source>
</evidence>
<keyword evidence="11" id="KW-0547">Nucleotide-binding</keyword>
<dbReference type="InterPro" id="IPR008266">
    <property type="entry name" value="Tyr_kinase_AS"/>
</dbReference>
<dbReference type="Proteomes" id="UP000541444">
    <property type="component" value="Unassembled WGS sequence"/>
</dbReference>
<dbReference type="SUPFAM" id="SSF56112">
    <property type="entry name" value="Protein kinase-like (PK-like)"/>
    <property type="match status" value="1"/>
</dbReference>
<proteinExistence type="predicted"/>
<dbReference type="FunFam" id="3.80.10.10:FF:000095">
    <property type="entry name" value="LRR receptor-like serine/threonine-protein kinase GSO1"/>
    <property type="match status" value="1"/>
</dbReference>
<evidence type="ECO:0000256" key="6">
    <source>
        <dbReference type="ARBA" id="ARBA00022614"/>
    </source>
</evidence>
<evidence type="ECO:0000256" key="18">
    <source>
        <dbReference type="ARBA" id="ARBA00047899"/>
    </source>
</evidence>
<dbReference type="Gene3D" id="1.10.510.10">
    <property type="entry name" value="Transferase(Phosphotransferase) domain 1"/>
    <property type="match status" value="1"/>
</dbReference>